<dbReference type="PANTHER" id="PTHR34873:SF3">
    <property type="entry name" value="ADDICTION MODULE TOXIN, HICA FAMILY"/>
    <property type="match status" value="1"/>
</dbReference>
<comment type="similarity">
    <text evidence="1">Belongs to the HicA mRNA interferase family.</text>
</comment>
<dbReference type="PANTHER" id="PTHR34873">
    <property type="entry name" value="SSR1766 PROTEIN"/>
    <property type="match status" value="1"/>
</dbReference>
<name>A0A160T6M7_9CHLR</name>
<evidence type="ECO:0000256" key="7">
    <source>
        <dbReference type="ARBA" id="ARBA00023016"/>
    </source>
</evidence>
<evidence type="ECO:0000256" key="2">
    <source>
        <dbReference type="ARBA" id="ARBA00022649"/>
    </source>
</evidence>
<dbReference type="Gene3D" id="3.30.920.30">
    <property type="entry name" value="Hypothetical protein"/>
    <property type="match status" value="1"/>
</dbReference>
<keyword evidence="4" id="KW-0255">Endonuclease</keyword>
<evidence type="ECO:0000256" key="5">
    <source>
        <dbReference type="ARBA" id="ARBA00022801"/>
    </source>
</evidence>
<gene>
    <name evidence="8" type="ORF">CFX0092_B0140</name>
</gene>
<dbReference type="GO" id="GO:0016787">
    <property type="term" value="F:hydrolase activity"/>
    <property type="evidence" value="ECO:0007669"/>
    <property type="project" value="UniProtKB-KW"/>
</dbReference>
<evidence type="ECO:0000313" key="9">
    <source>
        <dbReference type="Proteomes" id="UP000215027"/>
    </source>
</evidence>
<keyword evidence="6" id="KW-0694">RNA-binding</keyword>
<evidence type="ECO:0000313" key="8">
    <source>
        <dbReference type="EMBL" id="CUS05674.1"/>
    </source>
</evidence>
<dbReference type="InterPro" id="IPR012933">
    <property type="entry name" value="HicA_mRNA_interferase"/>
</dbReference>
<dbReference type="AlphaFoldDB" id="A0A160T6M7"/>
<dbReference type="OrthoDB" id="166583at2"/>
<dbReference type="InterPro" id="IPR038570">
    <property type="entry name" value="HicA_sf"/>
</dbReference>
<dbReference type="KEGG" id="pbf:CFX0092_B0140"/>
<protein>
    <submittedName>
        <fullName evidence="8">YcfA family protein</fullName>
    </submittedName>
</protein>
<sequence length="75" mass="8405">MPQLPILRSREVIDALRAAGFETVRQKGSHVRLRHPDGRVVTVPMHGSQDIGRGLLRKILRDADLTVEDLLSLLN</sequence>
<keyword evidence="7" id="KW-0346">Stress response</keyword>
<dbReference type="SUPFAM" id="SSF54786">
    <property type="entry name" value="YcfA/nrd intein domain"/>
    <property type="match status" value="1"/>
</dbReference>
<dbReference type="EMBL" id="LN890656">
    <property type="protein sequence ID" value="CUS05674.1"/>
    <property type="molecule type" value="Genomic_DNA"/>
</dbReference>
<evidence type="ECO:0000256" key="1">
    <source>
        <dbReference type="ARBA" id="ARBA00006620"/>
    </source>
</evidence>
<dbReference type="Pfam" id="PF07927">
    <property type="entry name" value="HicA_toxin"/>
    <property type="match status" value="1"/>
</dbReference>
<keyword evidence="3" id="KW-0540">Nuclease</keyword>
<proteinExistence type="inferred from homology"/>
<dbReference type="GO" id="GO:0003729">
    <property type="term" value="F:mRNA binding"/>
    <property type="evidence" value="ECO:0007669"/>
    <property type="project" value="InterPro"/>
</dbReference>
<keyword evidence="9" id="KW-1185">Reference proteome</keyword>
<keyword evidence="2" id="KW-1277">Toxin-antitoxin system</keyword>
<dbReference type="Proteomes" id="UP000215027">
    <property type="component" value="Chromosome II"/>
</dbReference>
<accession>A0A160T6M7</accession>
<organism evidence="8 9">
    <name type="scientific">Candidatus Promineifilum breve</name>
    <dbReference type="NCBI Taxonomy" id="1806508"/>
    <lineage>
        <taxon>Bacteria</taxon>
        <taxon>Bacillati</taxon>
        <taxon>Chloroflexota</taxon>
        <taxon>Ardenticatenia</taxon>
        <taxon>Candidatus Promineifilales</taxon>
        <taxon>Candidatus Promineifilaceae</taxon>
        <taxon>Candidatus Promineifilum</taxon>
    </lineage>
</organism>
<evidence type="ECO:0000256" key="3">
    <source>
        <dbReference type="ARBA" id="ARBA00022722"/>
    </source>
</evidence>
<reference evidence="8" key="1">
    <citation type="submission" date="2016-01" db="EMBL/GenBank/DDBJ databases">
        <authorList>
            <person name="Mcilroy J.S."/>
            <person name="Karst M S."/>
            <person name="Albertsen M."/>
        </authorList>
    </citation>
    <scope>NUCLEOTIDE SEQUENCE</scope>
    <source>
        <strain evidence="8">Cfx-K</strain>
    </source>
</reference>
<keyword evidence="5" id="KW-0378">Hydrolase</keyword>
<dbReference type="GO" id="GO:0004519">
    <property type="term" value="F:endonuclease activity"/>
    <property type="evidence" value="ECO:0007669"/>
    <property type="project" value="UniProtKB-KW"/>
</dbReference>
<evidence type="ECO:0000256" key="4">
    <source>
        <dbReference type="ARBA" id="ARBA00022759"/>
    </source>
</evidence>
<dbReference type="RefSeq" id="WP_095045055.1">
    <property type="nucleotide sequence ID" value="NZ_LN890656.1"/>
</dbReference>
<evidence type="ECO:0000256" key="6">
    <source>
        <dbReference type="ARBA" id="ARBA00022884"/>
    </source>
</evidence>